<dbReference type="GO" id="GO:0009062">
    <property type="term" value="P:fatty acid catabolic process"/>
    <property type="evidence" value="ECO:0007669"/>
    <property type="project" value="TreeGrafter"/>
</dbReference>
<dbReference type="GO" id="GO:0017064">
    <property type="term" value="F:fatty acid amide hydrolase activity"/>
    <property type="evidence" value="ECO:0007669"/>
    <property type="project" value="TreeGrafter"/>
</dbReference>
<dbReference type="Pfam" id="PF01425">
    <property type="entry name" value="Amidase"/>
    <property type="match status" value="1"/>
</dbReference>
<dbReference type="GO" id="GO:0004040">
    <property type="term" value="F:amidase activity"/>
    <property type="evidence" value="ECO:0007669"/>
    <property type="project" value="TreeGrafter"/>
</dbReference>
<keyword evidence="2" id="KW-0378">Hydrolase</keyword>
<keyword evidence="6" id="KW-1185">Reference proteome</keyword>
<sequence>MEKIEKLLPKDIYWRRAVAVPVVLLGAHLINQTSKYFYWHYRNRQLQASVKTIVDQKNNSRFEFIKVENENELIELDVTQLREKLLKGEITSVQLVHMFANRCYTIARRLNLSAEECFDEAIEEARQRDHERQEAQKHGTAHQLPILHGIPIDIKDMFQQKGKRVTIACQFMTDKIYDEDGIIVQLLRQQGAIIVVRGNTPQAASFYHTDNRVWGLAKNPYDESRSVGGSSGGDAGLIAARCAPLAFGTDLGGSLRVPAHFNGVACLKPTCWRVPSQGYISCFKDNFSNFTQITPCIGPIGKTVNDIIVGFKALIGPEISKIDYFTPPTTFRQENFERALNGKVKVGYCFSLSTVEATLSMQRGIRIAKKALEEKGFELVPFVFTAEELKDAHEISLGLLYHSLIVNNYNRMIENYEQPLQNLTDGHNFWKMNSFFKFILLKIFEINGEKRLADKFRPLRRLNSAQLDQLLIRQRAFFDHMQNKWNSLGIEALIMPTYPTVSFKHENHDAVGGFGEYMSAFTITLYPSGIVPVTEVQEGEDETYDDNVNDSITKNMRKDIKGSKGMPVTVKVVGQLWEDETVLGVMKAIEDSLNFKIKPKNL</sequence>
<evidence type="ECO:0000259" key="4">
    <source>
        <dbReference type="Pfam" id="PF01425"/>
    </source>
</evidence>
<dbReference type="PANTHER" id="PTHR45847:SF6">
    <property type="entry name" value="FATTY ACID AMIDE HYDROLASE"/>
    <property type="match status" value="1"/>
</dbReference>
<feature type="active site" description="Charge relay system" evidence="3">
    <location>
        <position position="155"/>
    </location>
</feature>
<protein>
    <submittedName>
        <fullName evidence="5">Amidase family protein</fullName>
    </submittedName>
</protein>
<dbReference type="InterPro" id="IPR023631">
    <property type="entry name" value="Amidase_dom"/>
</dbReference>
<organism evidence="5 6">
    <name type="scientific">Stylonychia lemnae</name>
    <name type="common">Ciliate</name>
    <dbReference type="NCBI Taxonomy" id="5949"/>
    <lineage>
        <taxon>Eukaryota</taxon>
        <taxon>Sar</taxon>
        <taxon>Alveolata</taxon>
        <taxon>Ciliophora</taxon>
        <taxon>Intramacronucleata</taxon>
        <taxon>Spirotrichea</taxon>
        <taxon>Stichotrichia</taxon>
        <taxon>Sporadotrichida</taxon>
        <taxon>Oxytrichidae</taxon>
        <taxon>Stylonychinae</taxon>
        <taxon>Stylonychia</taxon>
    </lineage>
</organism>
<accession>A0A077ZWF8</accession>
<evidence type="ECO:0000256" key="1">
    <source>
        <dbReference type="ARBA" id="ARBA00009199"/>
    </source>
</evidence>
<dbReference type="AlphaFoldDB" id="A0A077ZWF8"/>
<dbReference type="OMA" id="MDQYYTA"/>
<evidence type="ECO:0000313" key="6">
    <source>
        <dbReference type="Proteomes" id="UP000039865"/>
    </source>
</evidence>
<gene>
    <name evidence="5" type="primary">Contig10814.g11561</name>
    <name evidence="5" type="ORF">STYLEM_2916</name>
</gene>
<dbReference type="InterPro" id="IPR020556">
    <property type="entry name" value="Amidase_CS"/>
</dbReference>
<dbReference type="SUPFAM" id="SSF75304">
    <property type="entry name" value="Amidase signature (AS) enzymes"/>
    <property type="match status" value="1"/>
</dbReference>
<feature type="active site" description="Acyl-ester intermediate" evidence="3">
    <location>
        <position position="254"/>
    </location>
</feature>
<comment type="similarity">
    <text evidence="1">Belongs to the amidase family.</text>
</comment>
<dbReference type="PIRSF" id="PIRSF001221">
    <property type="entry name" value="Amidase_fungi"/>
    <property type="match status" value="1"/>
</dbReference>
<dbReference type="OrthoDB" id="421993at2759"/>
<feature type="domain" description="Amidase" evidence="4">
    <location>
        <begin position="95"/>
        <end position="583"/>
    </location>
</feature>
<dbReference type="InterPro" id="IPR036928">
    <property type="entry name" value="AS_sf"/>
</dbReference>
<dbReference type="Proteomes" id="UP000039865">
    <property type="component" value="Unassembled WGS sequence"/>
</dbReference>
<evidence type="ECO:0000256" key="2">
    <source>
        <dbReference type="ARBA" id="ARBA00022801"/>
    </source>
</evidence>
<name>A0A077ZWF8_STYLE</name>
<proteinExistence type="inferred from homology"/>
<dbReference type="InterPro" id="IPR052096">
    <property type="entry name" value="Endocannabinoid_amidase"/>
</dbReference>
<dbReference type="InParanoid" id="A0A077ZWF8"/>
<feature type="active site" description="Charge relay system" evidence="3">
    <location>
        <position position="230"/>
    </location>
</feature>
<dbReference type="EMBL" id="CCKQ01002820">
    <property type="protein sequence ID" value="CDW73926.1"/>
    <property type="molecule type" value="Genomic_DNA"/>
</dbReference>
<dbReference type="PROSITE" id="PS00571">
    <property type="entry name" value="AMIDASES"/>
    <property type="match status" value="1"/>
</dbReference>
<reference evidence="5 6" key="1">
    <citation type="submission" date="2014-06" db="EMBL/GenBank/DDBJ databases">
        <authorList>
            <person name="Swart Estienne"/>
        </authorList>
    </citation>
    <scope>NUCLEOTIDE SEQUENCE [LARGE SCALE GENOMIC DNA]</scope>
    <source>
        <strain evidence="5 6">130c</strain>
    </source>
</reference>
<dbReference type="PANTHER" id="PTHR45847">
    <property type="entry name" value="FATTY ACID AMIDE HYDROLASE"/>
    <property type="match status" value="1"/>
</dbReference>
<dbReference type="Gene3D" id="3.90.1300.10">
    <property type="entry name" value="Amidase signature (AS) domain"/>
    <property type="match status" value="1"/>
</dbReference>
<evidence type="ECO:0000313" key="5">
    <source>
        <dbReference type="EMBL" id="CDW73926.1"/>
    </source>
</evidence>
<evidence type="ECO:0000256" key="3">
    <source>
        <dbReference type="PIRSR" id="PIRSR001221-1"/>
    </source>
</evidence>